<evidence type="ECO:0000256" key="3">
    <source>
        <dbReference type="ARBA" id="ARBA00019048"/>
    </source>
</evidence>
<dbReference type="Proteomes" id="UP001178354">
    <property type="component" value="Unassembled WGS sequence"/>
</dbReference>
<evidence type="ECO:0000259" key="9">
    <source>
        <dbReference type="Pfam" id="PF00483"/>
    </source>
</evidence>
<evidence type="ECO:0000256" key="6">
    <source>
        <dbReference type="ARBA" id="ARBA00037294"/>
    </source>
</evidence>
<dbReference type="CDD" id="cd02541">
    <property type="entry name" value="UGPase_prokaryotic"/>
    <property type="match status" value="1"/>
</dbReference>
<reference evidence="10" key="1">
    <citation type="journal article" date="2010" name="Int. J. Syst. Evol. Microbiol.">
        <title>Porticoccus litoralis gen. nov., sp. nov., a gammaproteobacterium isolated from the Yellow Sea.</title>
        <authorList>
            <person name="Oh H.M."/>
            <person name="Kim H."/>
            <person name="Kim K.M."/>
            <person name="Min G.S."/>
            <person name="Cho J.C."/>
        </authorList>
    </citation>
    <scope>NUCLEOTIDE SEQUENCE</scope>
    <source>
        <strain evidence="10">DSM 25064</strain>
    </source>
</reference>
<dbReference type="InterPro" id="IPR005835">
    <property type="entry name" value="NTP_transferase_dom"/>
</dbReference>
<dbReference type="GO" id="GO:0003983">
    <property type="term" value="F:UTP:glucose-1-phosphate uridylyltransferase activity"/>
    <property type="evidence" value="ECO:0007669"/>
    <property type="project" value="UniProtKB-EC"/>
</dbReference>
<dbReference type="EMBL" id="JAUUUU010000001">
    <property type="protein sequence ID" value="MDP1519699.1"/>
    <property type="molecule type" value="Genomic_DNA"/>
</dbReference>
<protein>
    <recommendedName>
        <fullName evidence="3 8">UTP--glucose-1-phosphate uridylyltransferase</fullName>
        <ecNumber evidence="2 8">2.7.7.9</ecNumber>
    </recommendedName>
    <alternativeName>
        <fullName evidence="8">UDP-glucose pyrophosphorylase</fullName>
    </alternativeName>
</protein>
<dbReference type="PANTHER" id="PTHR43197">
    <property type="entry name" value="UTP--GLUCOSE-1-PHOSPHATE URIDYLYLTRANSFERASE"/>
    <property type="match status" value="1"/>
</dbReference>
<keyword evidence="11" id="KW-1185">Reference proteome</keyword>
<comment type="caution">
    <text evidence="10">The sequence shown here is derived from an EMBL/GenBank/DDBJ whole genome shotgun (WGS) entry which is preliminary data.</text>
</comment>
<dbReference type="EC" id="2.7.7.9" evidence="2 8"/>
<dbReference type="NCBIfam" id="TIGR01099">
    <property type="entry name" value="galU"/>
    <property type="match status" value="1"/>
</dbReference>
<dbReference type="GO" id="GO:0006011">
    <property type="term" value="P:UDP-alpha-D-glucose metabolic process"/>
    <property type="evidence" value="ECO:0007669"/>
    <property type="project" value="InterPro"/>
</dbReference>
<evidence type="ECO:0000256" key="8">
    <source>
        <dbReference type="RuleBase" id="RU361259"/>
    </source>
</evidence>
<comment type="function">
    <text evidence="6">May play a role in stationary phase survival.</text>
</comment>
<evidence type="ECO:0000256" key="5">
    <source>
        <dbReference type="ARBA" id="ARBA00022695"/>
    </source>
</evidence>
<dbReference type="InterPro" id="IPR029044">
    <property type="entry name" value="Nucleotide-diphossugar_trans"/>
</dbReference>
<dbReference type="Pfam" id="PF00483">
    <property type="entry name" value="NTP_transferase"/>
    <property type="match status" value="1"/>
</dbReference>
<evidence type="ECO:0000256" key="2">
    <source>
        <dbReference type="ARBA" id="ARBA00012415"/>
    </source>
</evidence>
<reference evidence="10" key="2">
    <citation type="submission" date="2023-08" db="EMBL/GenBank/DDBJ databases">
        <authorList>
            <person name="Luo J."/>
        </authorList>
    </citation>
    <scope>NUCLEOTIDE SEQUENCE</scope>
    <source>
        <strain evidence="10">DSM 25064</strain>
    </source>
</reference>
<evidence type="ECO:0000256" key="4">
    <source>
        <dbReference type="ARBA" id="ARBA00022679"/>
    </source>
</evidence>
<comment type="catalytic activity">
    <reaction evidence="7 8">
        <text>alpha-D-glucose 1-phosphate + UTP + H(+) = UDP-alpha-D-glucose + diphosphate</text>
        <dbReference type="Rhea" id="RHEA:19889"/>
        <dbReference type="ChEBI" id="CHEBI:15378"/>
        <dbReference type="ChEBI" id="CHEBI:33019"/>
        <dbReference type="ChEBI" id="CHEBI:46398"/>
        <dbReference type="ChEBI" id="CHEBI:58601"/>
        <dbReference type="ChEBI" id="CHEBI:58885"/>
        <dbReference type="EC" id="2.7.7.9"/>
    </reaction>
</comment>
<keyword evidence="4 8" id="KW-0808">Transferase</keyword>
<evidence type="ECO:0000256" key="7">
    <source>
        <dbReference type="ARBA" id="ARBA00048128"/>
    </source>
</evidence>
<evidence type="ECO:0000256" key="1">
    <source>
        <dbReference type="ARBA" id="ARBA00006890"/>
    </source>
</evidence>
<dbReference type="InterPro" id="IPR005771">
    <property type="entry name" value="GalU_uridylyltTrfase_bac/arc"/>
</dbReference>
<dbReference type="RefSeq" id="WP_305169209.1">
    <property type="nucleotide sequence ID" value="NZ_JAUUUU010000001.1"/>
</dbReference>
<accession>A0AAW8B1Q6</accession>
<gene>
    <name evidence="10" type="primary">galU</name>
    <name evidence="10" type="ORF">Q8A57_01800</name>
</gene>
<comment type="similarity">
    <text evidence="1 8">Belongs to the UDPGP type 2 family.</text>
</comment>
<dbReference type="PANTHER" id="PTHR43197:SF1">
    <property type="entry name" value="UTP--GLUCOSE-1-PHOSPHATE URIDYLYLTRANSFERASE"/>
    <property type="match status" value="1"/>
</dbReference>
<evidence type="ECO:0000313" key="10">
    <source>
        <dbReference type="EMBL" id="MDP1519699.1"/>
    </source>
</evidence>
<keyword evidence="5 8" id="KW-0548">Nucleotidyltransferase</keyword>
<proteinExistence type="inferred from homology"/>
<name>A0AAW8B1Q6_9GAMM</name>
<dbReference type="SUPFAM" id="SSF53448">
    <property type="entry name" value="Nucleotide-diphospho-sugar transferases"/>
    <property type="match status" value="1"/>
</dbReference>
<feature type="domain" description="Nucleotidyl transferase" evidence="9">
    <location>
        <begin position="9"/>
        <end position="278"/>
    </location>
</feature>
<evidence type="ECO:0000313" key="11">
    <source>
        <dbReference type="Proteomes" id="UP001178354"/>
    </source>
</evidence>
<sequence>MTSNEVTRAVIPVAGLGTRMLPATKAIPKEMLPVVDKPLIQYVVNEAIAAGITEIVLVTHASKNSIENHFDSSFELEAQLEARVKRQLLDEVRSIVPQEVTVISVRQPYAKGLGDAISCARPVVGDQPFAILLPDVLVDQYRADLHQDNLAAMVQNYQSTGYSQIMVEAVPWEVVNKYGVVDCKGVELMAGGVARIMKMVEKPDAKIAPSNMAVVGRYVVSPAIWELLAKTPTGVGGEVQLTDALEELLKQEEVEAYRIVGCSHDCGSKLGYMQANIAYALRHKDIGSGVRDYLKSQDHEENVLAMEDSRQ</sequence>
<dbReference type="Gene3D" id="3.90.550.10">
    <property type="entry name" value="Spore Coat Polysaccharide Biosynthesis Protein SpsA, Chain A"/>
    <property type="match status" value="1"/>
</dbReference>
<organism evidence="10 11">
    <name type="scientific">Porticoccus litoralis</name>
    <dbReference type="NCBI Taxonomy" id="434086"/>
    <lineage>
        <taxon>Bacteria</taxon>
        <taxon>Pseudomonadati</taxon>
        <taxon>Pseudomonadota</taxon>
        <taxon>Gammaproteobacteria</taxon>
        <taxon>Cellvibrionales</taxon>
        <taxon>Porticoccaceae</taxon>
        <taxon>Porticoccus</taxon>
    </lineage>
</organism>
<dbReference type="AlphaFoldDB" id="A0AAW8B1Q6"/>